<dbReference type="GO" id="GO:0000902">
    <property type="term" value="P:cell morphogenesis"/>
    <property type="evidence" value="ECO:0007669"/>
    <property type="project" value="InterPro"/>
</dbReference>
<reference evidence="7 8" key="1">
    <citation type="submission" date="2017-02" db="EMBL/GenBank/DDBJ databases">
        <title>Draft Genome Sequences of 'Candidatus Synechococcus spongiarum', Cyanobacterial Symbionts of the Mediterranean Sponge Aplysina aerophoba from two locations.</title>
        <authorList>
            <person name="Slaby B.M."/>
            <person name="Hentschel U."/>
        </authorList>
    </citation>
    <scope>NUCLEOTIDE SEQUENCE [LARGE SCALE GENOMIC DNA]</scope>
    <source>
        <strain evidence="7">LMB bulk15N</strain>
    </source>
</reference>
<dbReference type="Pfam" id="PF03775">
    <property type="entry name" value="MinC_C"/>
    <property type="match status" value="1"/>
</dbReference>
<dbReference type="Gene3D" id="2.160.20.70">
    <property type="match status" value="1"/>
</dbReference>
<organism evidence="7 8">
    <name type="scientific">Candidatus Synechococcus spongiarum LMB bulk15N</name>
    <dbReference type="NCBI Taxonomy" id="1943583"/>
    <lineage>
        <taxon>Bacteria</taxon>
        <taxon>Bacillati</taxon>
        <taxon>Cyanobacteriota</taxon>
        <taxon>Cyanophyceae</taxon>
        <taxon>Synechococcales</taxon>
        <taxon>Synechococcaceae</taxon>
        <taxon>Synechococcus</taxon>
    </lineage>
</organism>
<feature type="domain" description="Septum formation inhibitor MinC C-terminal" evidence="6">
    <location>
        <begin position="133"/>
        <end position="231"/>
    </location>
</feature>
<dbReference type="Proteomes" id="UP000242590">
    <property type="component" value="Unassembled WGS sequence"/>
</dbReference>
<dbReference type="InterPro" id="IPR036145">
    <property type="entry name" value="MinC_C_sf"/>
</dbReference>
<dbReference type="AlphaFoldDB" id="A0A1T1D351"/>
<dbReference type="EMBL" id="MWLE01000055">
    <property type="protein sequence ID" value="OOV35286.1"/>
    <property type="molecule type" value="Genomic_DNA"/>
</dbReference>
<keyword evidence="2 5" id="KW-0717">Septation</keyword>
<evidence type="ECO:0000256" key="2">
    <source>
        <dbReference type="ARBA" id="ARBA00023210"/>
    </source>
</evidence>
<sequence>MFAWSHGQRCAMGASFLQGSVAGGMCQLRLSGAGSRGPALLQVVEPVLPRLDRQHALELDCGDWLLSYMDLEHLQERLLLHNLNPVVLRSVEPRTIVAGAALGFMTQPWMPAPPAQQQPPEQFRDQEEKAYLYEGCLRSGDVLEHGATVVILGDVNPGARIRAAGDVIVWGRLRGMAHAGSRGNGAARIAALQLQPQQVRIASTTALGPGEHGPPGQPEQAVQRNGQIVIEAAKLPHVHMPNMKLRTPVAK</sequence>
<dbReference type="GO" id="GO:1901891">
    <property type="term" value="P:regulation of cell septum assembly"/>
    <property type="evidence" value="ECO:0007669"/>
    <property type="project" value="InterPro"/>
</dbReference>
<evidence type="ECO:0000313" key="8">
    <source>
        <dbReference type="Proteomes" id="UP000242590"/>
    </source>
</evidence>
<dbReference type="InterPro" id="IPR016098">
    <property type="entry name" value="CAP/MinC_C"/>
</dbReference>
<comment type="subunit">
    <text evidence="4 5">Interacts with MinD and FtsZ.</text>
</comment>
<dbReference type="InterPro" id="IPR013033">
    <property type="entry name" value="MinC"/>
</dbReference>
<evidence type="ECO:0000259" key="6">
    <source>
        <dbReference type="Pfam" id="PF03775"/>
    </source>
</evidence>
<dbReference type="HAMAP" id="MF_00267">
    <property type="entry name" value="MinC"/>
    <property type="match status" value="1"/>
</dbReference>
<dbReference type="GO" id="GO:0000917">
    <property type="term" value="P:division septum assembly"/>
    <property type="evidence" value="ECO:0007669"/>
    <property type="project" value="UniProtKB-KW"/>
</dbReference>
<gene>
    <name evidence="5" type="primary">minC</name>
    <name evidence="7" type="ORF">BV53_04120</name>
</gene>
<keyword evidence="1 5" id="KW-0132">Cell division</keyword>
<dbReference type="PANTHER" id="PTHR34108">
    <property type="entry name" value="SEPTUM SITE-DETERMINING PROTEIN MINC"/>
    <property type="match status" value="1"/>
</dbReference>
<dbReference type="InterPro" id="IPR005526">
    <property type="entry name" value="Septum_form_inhib_MinC_C"/>
</dbReference>
<accession>A0A1T1D351</accession>
<evidence type="ECO:0000256" key="4">
    <source>
        <dbReference type="ARBA" id="ARBA00046874"/>
    </source>
</evidence>
<evidence type="ECO:0000256" key="1">
    <source>
        <dbReference type="ARBA" id="ARBA00022618"/>
    </source>
</evidence>
<proteinExistence type="inferred from homology"/>
<name>A0A1T1D351_9SYNE</name>
<protein>
    <recommendedName>
        <fullName evidence="5">Probable septum site-determining protein MinC</fullName>
    </recommendedName>
</protein>
<evidence type="ECO:0000256" key="5">
    <source>
        <dbReference type="HAMAP-Rule" id="MF_00267"/>
    </source>
</evidence>
<evidence type="ECO:0000256" key="3">
    <source>
        <dbReference type="ARBA" id="ARBA00023306"/>
    </source>
</evidence>
<keyword evidence="3 5" id="KW-0131">Cell cycle</keyword>
<comment type="caution">
    <text evidence="7">The sequence shown here is derived from an EMBL/GenBank/DDBJ whole genome shotgun (WGS) entry which is preliminary data.</text>
</comment>
<comment type="similarity">
    <text evidence="5">Belongs to the MinC family.</text>
</comment>
<dbReference type="PANTHER" id="PTHR34108:SF1">
    <property type="entry name" value="SEPTUM SITE-DETERMINING PROTEIN MINC"/>
    <property type="match status" value="1"/>
</dbReference>
<dbReference type="SUPFAM" id="SSF63848">
    <property type="entry name" value="Cell-division inhibitor MinC, C-terminal domain"/>
    <property type="match status" value="1"/>
</dbReference>
<comment type="function">
    <text evidence="5">Cell division inhibitor that blocks the formation of polar Z ring septums. Rapidly oscillates between the poles of the cell to destabilize FtsZ filaments that have formed before they mature into polar Z rings. Prevents FtsZ polymerization.</text>
</comment>
<evidence type="ECO:0000313" key="7">
    <source>
        <dbReference type="EMBL" id="OOV35286.1"/>
    </source>
</evidence>